<evidence type="ECO:0000313" key="3">
    <source>
        <dbReference type="Proteomes" id="UP001151760"/>
    </source>
</evidence>
<gene>
    <name evidence="2" type="ORF">Tco_0876707</name>
</gene>
<organism evidence="2 3">
    <name type="scientific">Tanacetum coccineum</name>
    <dbReference type="NCBI Taxonomy" id="301880"/>
    <lineage>
        <taxon>Eukaryota</taxon>
        <taxon>Viridiplantae</taxon>
        <taxon>Streptophyta</taxon>
        <taxon>Embryophyta</taxon>
        <taxon>Tracheophyta</taxon>
        <taxon>Spermatophyta</taxon>
        <taxon>Magnoliopsida</taxon>
        <taxon>eudicotyledons</taxon>
        <taxon>Gunneridae</taxon>
        <taxon>Pentapetalae</taxon>
        <taxon>asterids</taxon>
        <taxon>campanulids</taxon>
        <taxon>Asterales</taxon>
        <taxon>Asteraceae</taxon>
        <taxon>Asteroideae</taxon>
        <taxon>Anthemideae</taxon>
        <taxon>Anthemidinae</taxon>
        <taxon>Tanacetum</taxon>
    </lineage>
</organism>
<protein>
    <submittedName>
        <fullName evidence="2">RNA-directed DNA polymerase, eukaryota, reverse transcriptase zinc-binding domain protein</fullName>
    </submittedName>
</protein>
<keyword evidence="3" id="KW-1185">Reference proteome</keyword>
<dbReference type="InterPro" id="IPR026960">
    <property type="entry name" value="RVT-Znf"/>
</dbReference>
<proteinExistence type="predicted"/>
<keyword evidence="2" id="KW-0695">RNA-directed DNA polymerase</keyword>
<dbReference type="PANTHER" id="PTHR33116:SF79">
    <property type="entry name" value="REVERSE TRANSCRIPTASE DOMAIN, ZINC FINGER, CCHC-TYPE-RELATED"/>
    <property type="match status" value="1"/>
</dbReference>
<keyword evidence="2" id="KW-0808">Transferase</keyword>
<reference evidence="2" key="1">
    <citation type="journal article" date="2022" name="Int. J. Mol. Sci.">
        <title>Draft Genome of Tanacetum Coccineum: Genomic Comparison of Closely Related Tanacetum-Family Plants.</title>
        <authorList>
            <person name="Yamashiro T."/>
            <person name="Shiraishi A."/>
            <person name="Nakayama K."/>
            <person name="Satake H."/>
        </authorList>
    </citation>
    <scope>NUCLEOTIDE SEQUENCE</scope>
</reference>
<evidence type="ECO:0000259" key="1">
    <source>
        <dbReference type="Pfam" id="PF13966"/>
    </source>
</evidence>
<dbReference type="GO" id="GO:0003964">
    <property type="term" value="F:RNA-directed DNA polymerase activity"/>
    <property type="evidence" value="ECO:0007669"/>
    <property type="project" value="UniProtKB-KW"/>
</dbReference>
<dbReference type="Proteomes" id="UP001151760">
    <property type="component" value="Unassembled WGS sequence"/>
</dbReference>
<evidence type="ECO:0000313" key="2">
    <source>
        <dbReference type="EMBL" id="GJT18001.1"/>
    </source>
</evidence>
<name>A0ABQ5BVS3_9ASTR</name>
<dbReference type="EMBL" id="BQNB010013605">
    <property type="protein sequence ID" value="GJT18001.1"/>
    <property type="molecule type" value="Genomic_DNA"/>
</dbReference>
<feature type="domain" description="Reverse transcriptase zinc-binding" evidence="1">
    <location>
        <begin position="236"/>
        <end position="301"/>
    </location>
</feature>
<keyword evidence="2" id="KW-0548">Nucleotidyltransferase</keyword>
<dbReference type="PANTHER" id="PTHR33116">
    <property type="entry name" value="REVERSE TRANSCRIPTASE ZINC-BINDING DOMAIN-CONTAINING PROTEIN-RELATED-RELATED"/>
    <property type="match status" value="1"/>
</dbReference>
<sequence>METVRYQINRCLVNYLQFCRKANLLSIGGRMTLLKSVLGSLGIYYMSLFRVPESILKYLERLRATFFWGGSSESRNISWIKWPNVLASRDKGGLGVGSLKAFNLALLQKWRWRLVNNSNLLWVKLIKSIHRDEAGLYPKVCKTQGVWSKIVASISYLHSNNIIPRGTLHYQLGNGQFGSGKILGTLLAALLSEIHHVSTSSNIDTWIWSLSMDGSFSVRETRQHIDDVILPSLDTPTRWCKSIPIKVNIFTWRAMLDRLPHRLNLSRKGLDIQTICYPICNSSVESIAHILFSCDLASIIWRRVRRWSGSQFPTSISLREVMSWIDNSQTTKDNKV</sequence>
<reference evidence="2" key="2">
    <citation type="submission" date="2022-01" db="EMBL/GenBank/DDBJ databases">
        <authorList>
            <person name="Yamashiro T."/>
            <person name="Shiraishi A."/>
            <person name="Satake H."/>
            <person name="Nakayama K."/>
        </authorList>
    </citation>
    <scope>NUCLEOTIDE SEQUENCE</scope>
</reference>
<dbReference type="Pfam" id="PF13966">
    <property type="entry name" value="zf-RVT"/>
    <property type="match status" value="1"/>
</dbReference>
<accession>A0ABQ5BVS3</accession>
<comment type="caution">
    <text evidence="2">The sequence shown here is derived from an EMBL/GenBank/DDBJ whole genome shotgun (WGS) entry which is preliminary data.</text>
</comment>